<feature type="region of interest" description="Disordered" evidence="1">
    <location>
        <begin position="266"/>
        <end position="350"/>
    </location>
</feature>
<dbReference type="EMBL" id="JALLPB020000151">
    <property type="protein sequence ID" value="KAL3816392.1"/>
    <property type="molecule type" value="Genomic_DNA"/>
</dbReference>
<keyword evidence="4" id="KW-1185">Reference proteome</keyword>
<feature type="compositionally biased region" description="Basic and acidic residues" evidence="1">
    <location>
        <begin position="278"/>
        <end position="297"/>
    </location>
</feature>
<evidence type="ECO:0000256" key="1">
    <source>
        <dbReference type="SAM" id="MobiDB-lite"/>
    </source>
</evidence>
<evidence type="ECO:0000259" key="2">
    <source>
        <dbReference type="PROSITE" id="PS50020"/>
    </source>
</evidence>
<dbReference type="Pfam" id="PF00397">
    <property type="entry name" value="WW"/>
    <property type="match status" value="1"/>
</dbReference>
<dbReference type="AlphaFoldDB" id="A0ABD3RW07"/>
<dbReference type="InterPro" id="IPR001202">
    <property type="entry name" value="WW_dom"/>
</dbReference>
<name>A0ABD3RW07_9STRA</name>
<gene>
    <name evidence="3" type="ORF">ACHAXA_008362</name>
</gene>
<dbReference type="Gene3D" id="2.20.70.10">
    <property type="match status" value="1"/>
</dbReference>
<feature type="region of interest" description="Disordered" evidence="1">
    <location>
        <begin position="175"/>
        <end position="196"/>
    </location>
</feature>
<dbReference type="SUPFAM" id="SSF51045">
    <property type="entry name" value="WW domain"/>
    <property type="match status" value="1"/>
</dbReference>
<feature type="domain" description="WW" evidence="2">
    <location>
        <begin position="226"/>
        <end position="254"/>
    </location>
</feature>
<proteinExistence type="predicted"/>
<comment type="caution">
    <text evidence="3">The sequence shown here is derived from an EMBL/GenBank/DDBJ whole genome shotgun (WGS) entry which is preliminary data.</text>
</comment>
<dbReference type="SMART" id="SM00456">
    <property type="entry name" value="WW"/>
    <property type="match status" value="1"/>
</dbReference>
<dbReference type="PROSITE" id="PS50020">
    <property type="entry name" value="WW_DOMAIN_2"/>
    <property type="match status" value="1"/>
</dbReference>
<protein>
    <recommendedName>
        <fullName evidence="2">WW domain-containing protein</fullName>
    </recommendedName>
</protein>
<reference evidence="3 4" key="1">
    <citation type="submission" date="2024-10" db="EMBL/GenBank/DDBJ databases">
        <title>Updated reference genomes for cyclostephanoid diatoms.</title>
        <authorList>
            <person name="Roberts W.R."/>
            <person name="Alverson A.J."/>
        </authorList>
    </citation>
    <scope>NUCLEOTIDE SEQUENCE [LARGE SCALE GENOMIC DNA]</scope>
    <source>
        <strain evidence="3 4">AJA228-03</strain>
    </source>
</reference>
<sequence length="519" mass="58841">MRRDDDSDDATCVPFFISQHAHGDVSGITSPQLHMRNHTLRKPDSASLFSRISKGISDALSPAALNFDSSTINAEDFLFEERSVNNWNIHQRNHNVSSGSHNLSFGSLSPDLRSQYVGHICESNHVEPSFEVPSKSFSYVDSKKQFPQNTEMLTGKIQRRAKDLRANTIPKSKSVSWVISPSTQSPTSSKMSPSNTMTLDPDVDPNNFLQALAGAPNSTHSGFDIWREVVDPESGRKYYYNRKTRTSKWYLPKGAKLMKKFSPQPTISYKKLTPHQSHTRDEELRIERSSNKIEPKSDQQTATHPLPRQESKPKSQGIDYFEEKQQSLSSRRREKFDAPGHYSNKDCDVDQSDAAGETGLTHSAFPQDWMPDDVFCLYCGLKCESAAIFGSHHLPQCDKFTYMQRHGLLANHIELERVLFRAWSKIGSSTANSSPEQADEDDVKVEATHNKPQNCGVDEKKICPFCDEVFAHGCEFSAHLLKCTVRMRMRKQRRSIIKKEGHSPPSRECMTPGRRMPWE</sequence>
<organism evidence="3 4">
    <name type="scientific">Cyclostephanos tholiformis</name>
    <dbReference type="NCBI Taxonomy" id="382380"/>
    <lineage>
        <taxon>Eukaryota</taxon>
        <taxon>Sar</taxon>
        <taxon>Stramenopiles</taxon>
        <taxon>Ochrophyta</taxon>
        <taxon>Bacillariophyta</taxon>
        <taxon>Coscinodiscophyceae</taxon>
        <taxon>Thalassiosirophycidae</taxon>
        <taxon>Stephanodiscales</taxon>
        <taxon>Stephanodiscaceae</taxon>
        <taxon>Cyclostephanos</taxon>
    </lineage>
</organism>
<accession>A0ABD3RW07</accession>
<dbReference type="CDD" id="cd00201">
    <property type="entry name" value="WW"/>
    <property type="match status" value="1"/>
</dbReference>
<evidence type="ECO:0000313" key="3">
    <source>
        <dbReference type="EMBL" id="KAL3816392.1"/>
    </source>
</evidence>
<feature type="region of interest" description="Disordered" evidence="1">
    <location>
        <begin position="498"/>
        <end position="519"/>
    </location>
</feature>
<feature type="compositionally biased region" description="Basic and acidic residues" evidence="1">
    <location>
        <begin position="334"/>
        <end position="348"/>
    </location>
</feature>
<dbReference type="Proteomes" id="UP001530377">
    <property type="component" value="Unassembled WGS sequence"/>
</dbReference>
<evidence type="ECO:0000313" key="4">
    <source>
        <dbReference type="Proteomes" id="UP001530377"/>
    </source>
</evidence>
<dbReference type="InterPro" id="IPR036020">
    <property type="entry name" value="WW_dom_sf"/>
</dbReference>